<evidence type="ECO:0000256" key="2">
    <source>
        <dbReference type="ARBA" id="ARBA00022980"/>
    </source>
</evidence>
<keyword evidence="3" id="KW-0687">Ribonucleoprotein</keyword>
<dbReference type="InterPro" id="IPR036390">
    <property type="entry name" value="WH_DNA-bd_sf"/>
</dbReference>
<accession>Q7XYZ1</accession>
<dbReference type="GO" id="GO:0000028">
    <property type="term" value="P:ribosomal small subunit assembly"/>
    <property type="evidence" value="ECO:0007669"/>
    <property type="project" value="TreeGrafter"/>
</dbReference>
<dbReference type="GO" id="GO:0022627">
    <property type="term" value="C:cytosolic small ribosomal subunit"/>
    <property type="evidence" value="ECO:0007669"/>
    <property type="project" value="TreeGrafter"/>
</dbReference>
<sequence>SARGDRTQSGCTVKDVPAAEFVNTYASHLKRVGMIEIPPWVDTIKTAASRELAPYDPDWLYIRIASIARKLYIRGGIGTGEFRKIYGDRKRRGMKPCRSSKSSGGLIRYSLQQLEKLGVAEKDERGGRRITSKGQSEMDTQASQCMSSNA</sequence>
<dbReference type="SUPFAM" id="SSF46785">
    <property type="entry name" value="Winged helix' DNA-binding domain"/>
    <property type="match status" value="1"/>
</dbReference>
<dbReference type="EMBL" id="AY124025">
    <property type="protein sequence ID" value="AAN39006.1"/>
    <property type="molecule type" value="mRNA"/>
</dbReference>
<dbReference type="Pfam" id="PF01090">
    <property type="entry name" value="Ribosomal_S19e"/>
    <property type="match status" value="1"/>
</dbReference>
<dbReference type="PANTHER" id="PTHR11710:SF0">
    <property type="entry name" value="40S RIBOSOMAL PROTEIN S19"/>
    <property type="match status" value="1"/>
</dbReference>
<comment type="similarity">
    <text evidence="1">Belongs to the eukaryotic ribosomal protein eS19 family.</text>
</comment>
<dbReference type="FunFam" id="1.10.10.10:FF:000118">
    <property type="entry name" value="40S ribosomal protein S19"/>
    <property type="match status" value="1"/>
</dbReference>
<dbReference type="GO" id="GO:0003735">
    <property type="term" value="F:structural constituent of ribosome"/>
    <property type="evidence" value="ECO:0007669"/>
    <property type="project" value="InterPro"/>
</dbReference>
<dbReference type="AlphaFoldDB" id="Q7XYZ1"/>
<dbReference type="Gene3D" id="1.10.10.10">
    <property type="entry name" value="Winged helix-like DNA-binding domain superfamily/Winged helix DNA-binding domain"/>
    <property type="match status" value="1"/>
</dbReference>
<organism evidence="5">
    <name type="scientific">Griffithsia japonica</name>
    <name type="common">Red alga</name>
    <dbReference type="NCBI Taxonomy" id="83288"/>
    <lineage>
        <taxon>Eukaryota</taxon>
        <taxon>Rhodophyta</taxon>
        <taxon>Florideophyceae</taxon>
        <taxon>Rhodymeniophycidae</taxon>
        <taxon>Ceramiales</taxon>
        <taxon>Ceramiaceae</taxon>
        <taxon>Griffithsia</taxon>
    </lineage>
</organism>
<dbReference type="GO" id="GO:0003723">
    <property type="term" value="F:RNA binding"/>
    <property type="evidence" value="ECO:0007669"/>
    <property type="project" value="TreeGrafter"/>
</dbReference>
<feature type="non-terminal residue" evidence="5">
    <location>
        <position position="1"/>
    </location>
</feature>
<dbReference type="GO" id="GO:0006412">
    <property type="term" value="P:translation"/>
    <property type="evidence" value="ECO:0007669"/>
    <property type="project" value="InterPro"/>
</dbReference>
<feature type="region of interest" description="Disordered" evidence="4">
    <location>
        <begin position="122"/>
        <end position="150"/>
    </location>
</feature>
<dbReference type="PANTHER" id="PTHR11710">
    <property type="entry name" value="40S RIBOSOMAL PROTEIN S19"/>
    <property type="match status" value="1"/>
</dbReference>
<evidence type="ECO:0000256" key="3">
    <source>
        <dbReference type="ARBA" id="ARBA00023274"/>
    </source>
</evidence>
<dbReference type="InterPro" id="IPR001266">
    <property type="entry name" value="Ribosomal_eS19"/>
</dbReference>
<evidence type="ECO:0000313" key="5">
    <source>
        <dbReference type="EMBL" id="AAN39006.1"/>
    </source>
</evidence>
<dbReference type="InterPro" id="IPR036388">
    <property type="entry name" value="WH-like_DNA-bd_sf"/>
</dbReference>
<keyword evidence="2 5" id="KW-0689">Ribosomal protein</keyword>
<feature type="compositionally biased region" description="Polar residues" evidence="4">
    <location>
        <begin position="132"/>
        <end position="150"/>
    </location>
</feature>
<evidence type="ECO:0000256" key="1">
    <source>
        <dbReference type="ARBA" id="ARBA00010014"/>
    </source>
</evidence>
<evidence type="ECO:0000256" key="4">
    <source>
        <dbReference type="SAM" id="MobiDB-lite"/>
    </source>
</evidence>
<reference evidence="5" key="1">
    <citation type="submission" date="2002-06" db="EMBL/GenBank/DDBJ databases">
        <authorList>
            <person name="Liu C.L."/>
            <person name="Lee Y.K."/>
            <person name="Lee H.K."/>
        </authorList>
    </citation>
    <scope>NUCLEOTIDE SEQUENCE</scope>
</reference>
<proteinExistence type="evidence at transcript level"/>
<dbReference type="SMART" id="SM01413">
    <property type="entry name" value="Ribosomal_S19e"/>
    <property type="match status" value="1"/>
</dbReference>
<protein>
    <submittedName>
        <fullName evidence="5">Putative 40S ribosomal protein S19</fullName>
    </submittedName>
</protein>
<name>Q7XYZ1_GRIJA</name>